<name>A0A915PQL7_9BILA</name>
<dbReference type="Proteomes" id="UP000887581">
    <property type="component" value="Unplaced"/>
</dbReference>
<protein>
    <submittedName>
        <fullName evidence="2">Uncharacterized protein</fullName>
    </submittedName>
</protein>
<evidence type="ECO:0000313" key="2">
    <source>
        <dbReference type="WBParaSite" id="sdigi.contig197.g5975.t1"/>
    </source>
</evidence>
<evidence type="ECO:0000313" key="1">
    <source>
        <dbReference type="Proteomes" id="UP000887581"/>
    </source>
</evidence>
<keyword evidence="1" id="KW-1185">Reference proteome</keyword>
<organism evidence="1 2">
    <name type="scientific">Setaria digitata</name>
    <dbReference type="NCBI Taxonomy" id="48799"/>
    <lineage>
        <taxon>Eukaryota</taxon>
        <taxon>Metazoa</taxon>
        <taxon>Ecdysozoa</taxon>
        <taxon>Nematoda</taxon>
        <taxon>Chromadorea</taxon>
        <taxon>Rhabditida</taxon>
        <taxon>Spirurina</taxon>
        <taxon>Spiruromorpha</taxon>
        <taxon>Filarioidea</taxon>
        <taxon>Setariidae</taxon>
        <taxon>Setaria</taxon>
    </lineage>
</organism>
<proteinExistence type="predicted"/>
<sequence>MPEVEADVVLFPINDDSGETWQAAQLVQQPGQDNQFTTSAIFYRNGNVRGSWSNFRRLKNHLHEEPLYYQVLEDYLKNAAKLVGDLRAKLEESERHAREDEAVEIVRADLMLRGSPPPSREQLEVFREIMEQQRELPREEENQNELMLLILE</sequence>
<dbReference type="WBParaSite" id="sdigi.contig197.g5975.t1">
    <property type="protein sequence ID" value="sdigi.contig197.g5975.t1"/>
    <property type="gene ID" value="sdigi.contig197.g5975"/>
</dbReference>
<accession>A0A915PQL7</accession>
<dbReference type="AlphaFoldDB" id="A0A915PQL7"/>
<reference evidence="2" key="1">
    <citation type="submission" date="2022-11" db="UniProtKB">
        <authorList>
            <consortium name="WormBaseParasite"/>
        </authorList>
    </citation>
    <scope>IDENTIFICATION</scope>
</reference>